<evidence type="ECO:0000313" key="1">
    <source>
        <dbReference type="EMBL" id="QJA52963.1"/>
    </source>
</evidence>
<gene>
    <name evidence="2" type="ORF">MM415A02615_0010</name>
    <name evidence="1" type="ORF">TM448A03096_0008</name>
</gene>
<sequence>MSHKEFEIHLTPTNKVAATVTSKGTHFEPKLKLAPQIITSSIPLPHYNRFPGPKRHDLTGKGIGRLTVIGYSKKGNSGMGQWVVRCDCGNYEVMKSRTIKNPKNTRTACRICMKTMWIIKKGKEQEDDA</sequence>
<dbReference type="EMBL" id="MT144381">
    <property type="protein sequence ID" value="QJA52963.1"/>
    <property type="molecule type" value="Genomic_DNA"/>
</dbReference>
<protein>
    <submittedName>
        <fullName evidence="1">Uncharacterized protein</fullName>
    </submittedName>
</protein>
<name>A0A6H1ZYE4_9ZZZZ</name>
<dbReference type="AlphaFoldDB" id="A0A6H1ZYE4"/>
<accession>A0A6H1ZYE4</accession>
<proteinExistence type="predicted"/>
<reference evidence="1" key="1">
    <citation type="submission" date="2020-03" db="EMBL/GenBank/DDBJ databases">
        <title>The deep terrestrial virosphere.</title>
        <authorList>
            <person name="Holmfeldt K."/>
            <person name="Nilsson E."/>
            <person name="Simone D."/>
            <person name="Lopez-Fernandez M."/>
            <person name="Wu X."/>
            <person name="de Brujin I."/>
            <person name="Lundin D."/>
            <person name="Andersson A."/>
            <person name="Bertilsson S."/>
            <person name="Dopson M."/>
        </authorList>
    </citation>
    <scope>NUCLEOTIDE SEQUENCE</scope>
    <source>
        <strain evidence="2">MM415A02615</strain>
        <strain evidence="1">TM448A03096</strain>
    </source>
</reference>
<evidence type="ECO:0000313" key="2">
    <source>
        <dbReference type="EMBL" id="QJA72765.1"/>
    </source>
</evidence>
<organism evidence="1">
    <name type="scientific">viral metagenome</name>
    <dbReference type="NCBI Taxonomy" id="1070528"/>
    <lineage>
        <taxon>unclassified sequences</taxon>
        <taxon>metagenomes</taxon>
        <taxon>organismal metagenomes</taxon>
    </lineage>
</organism>
<dbReference type="EMBL" id="MT141976">
    <property type="protein sequence ID" value="QJA72765.1"/>
    <property type="molecule type" value="Genomic_DNA"/>
</dbReference>